<dbReference type="AlphaFoldDB" id="A0A0M4M4R3"/>
<reference evidence="1 2" key="1">
    <citation type="journal article" date="2015" name="Genome Announc.">
        <title>Complete Genome Sequence of Bartonella ancashensis Strain 20.00, Isolated from the Blood of a Patient with Verruga Peruana.</title>
        <authorList>
            <person name="Hang J."/>
            <person name="Mullins K.E."/>
            <person name="Clifford R.J."/>
            <person name="Onmus-Leone F."/>
            <person name="Yang Y."/>
            <person name="Jiang J."/>
            <person name="Leguia M."/>
            <person name="Kasper M.R."/>
            <person name="Maguina C."/>
            <person name="Lesho E.P."/>
            <person name="Jarman R.G."/>
            <person name="Richards A.L."/>
            <person name="Blazes D."/>
        </authorList>
    </citation>
    <scope>NUCLEOTIDE SEQUENCE [LARGE SCALE GENOMIC DNA]</scope>
    <source>
        <strain evidence="1 2">20.00</strain>
    </source>
</reference>
<sequence length="37" mass="4494">MNKYNTHNAYMSIINMHYEYFFKNSKKSLIEFLSQAS</sequence>
<accession>A0A0M4M4R3</accession>
<dbReference type="STRING" id="1318743.PU02_0090"/>
<dbReference type="PATRIC" id="fig|1318743.3.peg.94"/>
<evidence type="ECO:0000313" key="2">
    <source>
        <dbReference type="Proteomes" id="UP000057213"/>
    </source>
</evidence>
<proteinExistence type="predicted"/>
<keyword evidence="2" id="KW-1185">Reference proteome</keyword>
<evidence type="ECO:0000313" key="1">
    <source>
        <dbReference type="EMBL" id="ALE02904.1"/>
    </source>
</evidence>
<dbReference type="EMBL" id="CP010401">
    <property type="protein sequence ID" value="ALE02904.1"/>
    <property type="molecule type" value="Genomic_DNA"/>
</dbReference>
<protein>
    <submittedName>
        <fullName evidence="1">Uncharacterized protein</fullName>
    </submittedName>
</protein>
<name>A0A0M4M4R3_9HYPH</name>
<dbReference type="Proteomes" id="UP000057213">
    <property type="component" value="Chromosome"/>
</dbReference>
<organism evidence="1 2">
    <name type="scientific">Bartonella ancashensis</name>
    <dbReference type="NCBI Taxonomy" id="1318743"/>
    <lineage>
        <taxon>Bacteria</taxon>
        <taxon>Pseudomonadati</taxon>
        <taxon>Pseudomonadota</taxon>
        <taxon>Alphaproteobacteria</taxon>
        <taxon>Hyphomicrobiales</taxon>
        <taxon>Bartonellaceae</taxon>
        <taxon>Bartonella</taxon>
    </lineage>
</organism>
<dbReference type="KEGG" id="banc:PU02_0090"/>
<gene>
    <name evidence="1" type="ORF">PU02_0090</name>
</gene>